<dbReference type="Proteomes" id="UP000240912">
    <property type="component" value="Unassembled WGS sequence"/>
</dbReference>
<dbReference type="OrthoDB" id="982075at2"/>
<accession>A0A2T3HI40</accession>
<keyword evidence="2" id="KW-1185">Reference proteome</keyword>
<dbReference type="AlphaFoldDB" id="A0A2T3HI40"/>
<dbReference type="EMBL" id="PYLS01000006">
    <property type="protein sequence ID" value="PST82102.1"/>
    <property type="molecule type" value="Genomic_DNA"/>
</dbReference>
<proteinExistence type="predicted"/>
<gene>
    <name evidence="1" type="ORF">C7T94_14955</name>
</gene>
<name>A0A2T3HI40_9SPHI</name>
<comment type="caution">
    <text evidence="1">The sequence shown here is derived from an EMBL/GenBank/DDBJ whole genome shotgun (WGS) entry which is preliminary data.</text>
</comment>
<protein>
    <submittedName>
        <fullName evidence="1">Uncharacterized protein</fullName>
    </submittedName>
</protein>
<reference evidence="1 2" key="1">
    <citation type="submission" date="2018-03" db="EMBL/GenBank/DDBJ databases">
        <authorList>
            <person name="Keele B.F."/>
        </authorList>
    </citation>
    <scope>NUCLEOTIDE SEQUENCE [LARGE SCALE GENOMIC DNA]</scope>
    <source>
        <strain evidence="1 2">YL28-9</strain>
    </source>
</reference>
<organism evidence="1 2">
    <name type="scientific">Pedobacter yulinensis</name>
    <dbReference type="NCBI Taxonomy" id="2126353"/>
    <lineage>
        <taxon>Bacteria</taxon>
        <taxon>Pseudomonadati</taxon>
        <taxon>Bacteroidota</taxon>
        <taxon>Sphingobacteriia</taxon>
        <taxon>Sphingobacteriales</taxon>
        <taxon>Sphingobacteriaceae</taxon>
        <taxon>Pedobacter</taxon>
    </lineage>
</organism>
<evidence type="ECO:0000313" key="2">
    <source>
        <dbReference type="Proteomes" id="UP000240912"/>
    </source>
</evidence>
<dbReference type="RefSeq" id="WP_107216224.1">
    <property type="nucleotide sequence ID" value="NZ_KZ686270.1"/>
</dbReference>
<sequence>MIAELIEKENIQVRSIIPAGAAAAKNLFEKLQVATRLGNTYKSKTMLTFNTLNGPKKVETTVWSATEAFVQLKHGIHIPVAGIIEVDY</sequence>
<evidence type="ECO:0000313" key="1">
    <source>
        <dbReference type="EMBL" id="PST82102.1"/>
    </source>
</evidence>